<dbReference type="InterPro" id="IPR000073">
    <property type="entry name" value="AB_hydrolase_1"/>
</dbReference>
<keyword evidence="2" id="KW-0378">Hydrolase</keyword>
<evidence type="ECO:0000259" key="1">
    <source>
        <dbReference type="Pfam" id="PF12697"/>
    </source>
</evidence>
<sequence length="287" mass="31161">MSAQTEDIAINTANGGVLAATVFYPPGEVRAAVMLAPATGMLRRFYRPFAEYLAAAGYAVITFDNQGLGGSLHGAVKDSQASLVSWGQNDMPAVLDELQQLFPGVSHHLIGHSAGGQLIGLMPNAGGLKSVFNVACSSGSVRNMAMPFRAKAAFFMRVFMPLSNAVFGCARNQWLGMGETLPRGVAREWSEWCNGSGYVKMALGKTVHTHLYDTLAMPSLWLHAPDDDIATEKNVKEMMAVFSAMPSERLLLQPADYGLRHIGHMKFFSRQSQQLWALAVEWLGKHA</sequence>
<dbReference type="Gene3D" id="3.40.50.1820">
    <property type="entry name" value="alpha/beta hydrolase"/>
    <property type="match status" value="1"/>
</dbReference>
<gene>
    <name evidence="2" type="ORF">LVJ83_10070</name>
</gene>
<dbReference type="GO" id="GO:0016787">
    <property type="term" value="F:hydrolase activity"/>
    <property type="evidence" value="ECO:0007669"/>
    <property type="project" value="UniProtKB-KW"/>
</dbReference>
<dbReference type="InterPro" id="IPR017208">
    <property type="entry name" value="UCP037442_abhydr"/>
</dbReference>
<dbReference type="SUPFAM" id="SSF53474">
    <property type="entry name" value="alpha/beta-Hydrolases"/>
    <property type="match status" value="1"/>
</dbReference>
<dbReference type="PIRSF" id="PIRSF037442">
    <property type="entry name" value="UCP037442_abhydr"/>
    <property type="match status" value="1"/>
</dbReference>
<name>A0ABY4DQG8_9NEIS</name>
<protein>
    <submittedName>
        <fullName evidence="2">Alpha/beta fold hydrolase</fullName>
    </submittedName>
</protein>
<dbReference type="EMBL" id="CP091508">
    <property type="protein sequence ID" value="UOO81304.1"/>
    <property type="molecule type" value="Genomic_DNA"/>
</dbReference>
<reference evidence="2 3" key="1">
    <citation type="journal article" date="2022" name="Res Sq">
        <title>Evolution of multicellular longitudinally dividing oral cavity symbionts (Neisseriaceae).</title>
        <authorList>
            <person name="Nyongesa S."/>
            <person name="Weber P."/>
            <person name="Bernet E."/>
            <person name="Pullido F."/>
            <person name="Nieckarz M."/>
            <person name="Delaby M."/>
            <person name="Nieves C."/>
            <person name="Viehboeck T."/>
            <person name="Krause N."/>
            <person name="Rivera-Millot A."/>
            <person name="Nakamura A."/>
            <person name="Vischer N."/>
            <person name="VanNieuwenhze M."/>
            <person name="Brun Y."/>
            <person name="Cava F."/>
            <person name="Bulgheresi S."/>
            <person name="Veyrier F."/>
        </authorList>
    </citation>
    <scope>NUCLEOTIDE SEQUENCE [LARGE SCALE GENOMIC DNA]</scope>
    <source>
        <strain evidence="2 3">CCUG 63373m</strain>
    </source>
</reference>
<keyword evidence="3" id="KW-1185">Reference proteome</keyword>
<dbReference type="RefSeq" id="WP_244784368.1">
    <property type="nucleotide sequence ID" value="NZ_CP091508.1"/>
</dbReference>
<feature type="domain" description="AB hydrolase-1" evidence="1">
    <location>
        <begin position="35"/>
        <end position="252"/>
    </location>
</feature>
<accession>A0ABY4DQG8</accession>
<evidence type="ECO:0000313" key="3">
    <source>
        <dbReference type="Proteomes" id="UP000829817"/>
    </source>
</evidence>
<proteinExistence type="predicted"/>
<dbReference type="Proteomes" id="UP000829817">
    <property type="component" value="Chromosome"/>
</dbReference>
<organism evidence="2 3">
    <name type="scientific">Uruburuella testudinis</name>
    <dbReference type="NCBI Taxonomy" id="1282863"/>
    <lineage>
        <taxon>Bacteria</taxon>
        <taxon>Pseudomonadati</taxon>
        <taxon>Pseudomonadota</taxon>
        <taxon>Betaproteobacteria</taxon>
        <taxon>Neisseriales</taxon>
        <taxon>Neisseriaceae</taxon>
        <taxon>Uruburuella</taxon>
    </lineage>
</organism>
<dbReference type="InterPro" id="IPR029058">
    <property type="entry name" value="AB_hydrolase_fold"/>
</dbReference>
<dbReference type="Pfam" id="PF12697">
    <property type="entry name" value="Abhydrolase_6"/>
    <property type="match status" value="1"/>
</dbReference>
<evidence type="ECO:0000313" key="2">
    <source>
        <dbReference type="EMBL" id="UOO81304.1"/>
    </source>
</evidence>